<dbReference type="STRING" id="425264.A0A3G2RZE9"/>
<organism evidence="7 8">
    <name type="scientific">Malassezia restricta (strain ATCC 96810 / NBRC 103918 / CBS 7877)</name>
    <name type="common">Seborrheic dermatitis infection agent</name>
    <dbReference type="NCBI Taxonomy" id="425264"/>
    <lineage>
        <taxon>Eukaryota</taxon>
        <taxon>Fungi</taxon>
        <taxon>Dikarya</taxon>
        <taxon>Basidiomycota</taxon>
        <taxon>Ustilaginomycotina</taxon>
        <taxon>Malasseziomycetes</taxon>
        <taxon>Malasseziales</taxon>
        <taxon>Malasseziaceae</taxon>
        <taxon>Malassezia</taxon>
    </lineage>
</organism>
<evidence type="ECO:0000256" key="1">
    <source>
        <dbReference type="ARBA" id="ARBA00001966"/>
    </source>
</evidence>
<evidence type="ECO:0000313" key="8">
    <source>
        <dbReference type="Proteomes" id="UP000269793"/>
    </source>
</evidence>
<dbReference type="GO" id="GO:0017183">
    <property type="term" value="P:protein histidyl modification to diphthamide"/>
    <property type="evidence" value="ECO:0007669"/>
    <property type="project" value="UniProtKB-UniPathway"/>
</dbReference>
<keyword evidence="8" id="KW-1185">Reference proteome</keyword>
<dbReference type="InterPro" id="IPR042263">
    <property type="entry name" value="DPH1/DPH2_1"/>
</dbReference>
<sequence>MATAFSTADAAIIEHQVELDQDAVQATASASGRDLLALYDIDATAHRLVLTKEGAQRQPPLQRVALQFPDEALIDAVPVYHALNHALAALTKTPPTLYILADTSYGSCCVDQVTASHVQAEAVVHYGHTCLSPTSHMPTLYVFPKLAADIDDTTQGLLQAAEKLSSDPKAVILTYDVAYTHLMEHVYTKMLQQWKHRAPLVLTHMDVNQRFDAMCTENAHTRAARESSESSQVCQSCGACTRCTSDKKDGPANTSSMEPTSSLLGMRQMHLPPGTSLHDTAALYLGPESRALTHLLLTLGPQYDMASYDPKTQAVCTETGKTNRLLMRRYATIQKARDASVVGLVVGTLGIHAYLPLLKELRRILTSRGSRRKVYTISVGKLNPTKLANFLEIDVFVLVACPENSLLDTRDFMRPVVTPWEMMLAVQARGGQEVPWTGAYVLDFANVMRDASHMDTESAQDSDEDEQPHYSFATGTYVTRTKYGTSSSGSETDTTSRALERLSLQPHEVAVRDPQSGQMLKVLDSASLAHRSQRTWKGLDPNEGAPHAAVLEQGMAGFAQRYTNADGTPEGQACHDAS</sequence>
<dbReference type="SFLD" id="SFLDS00032">
    <property type="entry name" value="Radical_SAM_3-amino-3-carboxyp"/>
    <property type="match status" value="1"/>
</dbReference>
<keyword evidence="6" id="KW-0411">Iron-sulfur</keyword>
<dbReference type="PANTHER" id="PTHR10762">
    <property type="entry name" value="DIPHTHAMIDE BIOSYNTHESIS PROTEIN"/>
    <property type="match status" value="1"/>
</dbReference>
<dbReference type="Pfam" id="PF01866">
    <property type="entry name" value="Diphthamide_syn"/>
    <property type="match status" value="1"/>
</dbReference>
<evidence type="ECO:0000256" key="2">
    <source>
        <dbReference type="ARBA" id="ARBA00005156"/>
    </source>
</evidence>
<dbReference type="OrthoDB" id="449241at2759"/>
<evidence type="ECO:0000256" key="3">
    <source>
        <dbReference type="ARBA" id="ARBA00006179"/>
    </source>
</evidence>
<evidence type="ECO:0000256" key="5">
    <source>
        <dbReference type="ARBA" id="ARBA00023004"/>
    </source>
</evidence>
<comment type="cofactor">
    <cofactor evidence="1">
        <name>[4Fe-4S] cluster</name>
        <dbReference type="ChEBI" id="CHEBI:49883"/>
    </cofactor>
</comment>
<dbReference type="NCBIfam" id="TIGR00322">
    <property type="entry name" value="diphth2_R"/>
    <property type="match status" value="1"/>
</dbReference>
<dbReference type="InterPro" id="IPR016435">
    <property type="entry name" value="DPH1/DPH2"/>
</dbReference>
<protein>
    <submittedName>
        <fullName evidence="7">Diphthamide biosynthesis protein 2</fullName>
    </submittedName>
</protein>
<dbReference type="UniPathway" id="UPA00559"/>
<dbReference type="AlphaFoldDB" id="A0A3G2RZE9"/>
<reference evidence="7 8" key="1">
    <citation type="submission" date="2018-10" db="EMBL/GenBank/DDBJ databases">
        <title>Complete genome sequence of Malassezia restricta CBS 7877.</title>
        <authorList>
            <person name="Morand S.C."/>
            <person name="Bertignac M."/>
            <person name="Iltis A."/>
            <person name="Kolder I."/>
            <person name="Pirovano W."/>
            <person name="Jourdain R."/>
            <person name="Clavaud C."/>
        </authorList>
    </citation>
    <scope>NUCLEOTIDE SEQUENCE [LARGE SCALE GENOMIC DNA]</scope>
    <source>
        <strain evidence="7 8">CBS 7877</strain>
    </source>
</reference>
<comment type="similarity">
    <text evidence="3">Belongs to the DPH1/DPH2 family. DPH2 subfamily.</text>
</comment>
<dbReference type="VEuPathDB" id="FungiDB:DNF11_0105"/>
<evidence type="ECO:0000256" key="4">
    <source>
        <dbReference type="ARBA" id="ARBA00022723"/>
    </source>
</evidence>
<dbReference type="Proteomes" id="UP000269793">
    <property type="component" value="Chromosome I"/>
</dbReference>
<dbReference type="Gene3D" id="3.40.50.11860">
    <property type="entry name" value="Diphthamide synthesis DPH1/DPH2 domain 3"/>
    <property type="match status" value="1"/>
</dbReference>
<accession>A0A3G2RZE9</accession>
<dbReference type="PANTHER" id="PTHR10762:SF2">
    <property type="entry name" value="2-(3-AMINO-3-CARBOXYPROPYL)HISTIDINE SYNTHASE SUBUNIT 2"/>
    <property type="match status" value="1"/>
</dbReference>
<dbReference type="GO" id="GO:0090560">
    <property type="term" value="F:2-(3-amino-3-carboxypropyl)histidine synthase activity"/>
    <property type="evidence" value="ECO:0007669"/>
    <property type="project" value="InterPro"/>
</dbReference>
<dbReference type="GO" id="GO:0051536">
    <property type="term" value="F:iron-sulfur cluster binding"/>
    <property type="evidence" value="ECO:0007669"/>
    <property type="project" value="UniProtKB-KW"/>
</dbReference>
<dbReference type="InterPro" id="IPR042265">
    <property type="entry name" value="DPH1/DPH2_3"/>
</dbReference>
<name>A0A3G2RZE9_MALR7</name>
<dbReference type="GO" id="GO:0046872">
    <property type="term" value="F:metal ion binding"/>
    <property type="evidence" value="ECO:0007669"/>
    <property type="project" value="UniProtKB-KW"/>
</dbReference>
<proteinExistence type="inferred from homology"/>
<comment type="pathway">
    <text evidence="2">Protein modification; peptidyl-diphthamide biosynthesis.</text>
</comment>
<dbReference type="EMBL" id="CP033148">
    <property type="protein sequence ID" value="AYO41055.1"/>
    <property type="molecule type" value="Genomic_DNA"/>
</dbReference>
<dbReference type="SFLD" id="SFLDG01121">
    <property type="entry name" value="Diphthamide_biosynthesis"/>
    <property type="match status" value="1"/>
</dbReference>
<evidence type="ECO:0000313" key="7">
    <source>
        <dbReference type="EMBL" id="AYO41055.1"/>
    </source>
</evidence>
<keyword evidence="4" id="KW-0479">Metal-binding</keyword>
<keyword evidence="5" id="KW-0408">Iron</keyword>
<dbReference type="FunFam" id="3.40.50.11860:FF:000001">
    <property type="entry name" value="2-(3-amino-3-carboxypropyl)histidine synthase subunit 2"/>
    <property type="match status" value="1"/>
</dbReference>
<gene>
    <name evidence="7" type="primary">dph2</name>
    <name evidence="7" type="ORF">DNF11_0105</name>
</gene>
<dbReference type="Gene3D" id="3.40.50.11840">
    <property type="entry name" value="Diphthamide synthesis DPH1/DPH2 domain 1"/>
    <property type="match status" value="1"/>
</dbReference>
<evidence type="ECO:0000256" key="6">
    <source>
        <dbReference type="ARBA" id="ARBA00023014"/>
    </source>
</evidence>